<evidence type="ECO:0000313" key="1">
    <source>
        <dbReference type="EMBL" id="QRE04173.1"/>
    </source>
</evidence>
<evidence type="ECO:0000313" key="2">
    <source>
        <dbReference type="Proteomes" id="UP000596329"/>
    </source>
</evidence>
<accession>A0A1Z5HGT9</accession>
<organism evidence="1 2">
    <name type="scientific">Flavobacterium psychrophilum</name>
    <dbReference type="NCBI Taxonomy" id="96345"/>
    <lineage>
        <taxon>Bacteria</taxon>
        <taxon>Pseudomonadati</taxon>
        <taxon>Bacteroidota</taxon>
        <taxon>Flavobacteriia</taxon>
        <taxon>Flavobacteriales</taxon>
        <taxon>Flavobacteriaceae</taxon>
        <taxon>Flavobacterium</taxon>
    </lineage>
</organism>
<dbReference type="SUPFAM" id="SSF56935">
    <property type="entry name" value="Porins"/>
    <property type="match status" value="1"/>
</dbReference>
<dbReference type="AlphaFoldDB" id="A0A1Z5HGT9"/>
<name>A0A1Z5HGT9_FLAPS</name>
<dbReference type="Proteomes" id="UP000596329">
    <property type="component" value="Chromosome"/>
</dbReference>
<dbReference type="Gene3D" id="2.40.160.60">
    <property type="entry name" value="Outer membrane protein transport protein (OMPP1/FadL/TodX)"/>
    <property type="match status" value="1"/>
</dbReference>
<proteinExistence type="predicted"/>
<sequence length="404" mass="43589">MIKKILLSSFILLSFHSFAQEGTASPYSFYGIGNVKFQGTVENKSMGGLGILPDSIHINLQNPASLSALKLTTFGVAGTYNTVKLENQYVAEKARRTTLDYLVVAFPAGKLGLSLGLMPYSAVGYKIKKTTDVSTSLYSGSGGLNKAFVAAGYKLMPKLSVGIDVGVNFGKIERLSQVVYANAQNGIGETNTSQVSGISLNAGLIYKSKFKNYDVISSFTLSPSTNLVSKNTSVLTTIPSTTVGSRELIVADSKIKIPSKLAFGAGLGEIKKWFVGFESTFQGSNDQENIEGSKVSYENATRISLGGYYTPNYNSFSNYFNKVTYRAGFRYENTGLVINEKSINDTAFTLGLGLPVGVGSSNINIGMELGKKGTTNAGLIQENYMNISVGLSFNERWFVKRKFD</sequence>
<reference evidence="1 2" key="1">
    <citation type="submission" date="2020-07" db="EMBL/GenBank/DDBJ databases">
        <title>Genomic characterization of Flavobacterium psychrophilum strains.</title>
        <authorList>
            <person name="Castillo D."/>
            <person name="Jorgensen J."/>
            <person name="Middelboe M."/>
        </authorList>
    </citation>
    <scope>NUCLEOTIDE SEQUENCE [LARGE SCALE GENOMIC DNA]</scope>
    <source>
        <strain evidence="1 2">FPS-R7</strain>
    </source>
</reference>
<dbReference type="RefSeq" id="WP_034099577.1">
    <property type="nucleotide sequence ID" value="NZ_BCNG01000008.1"/>
</dbReference>
<dbReference type="EMBL" id="CP059075">
    <property type="protein sequence ID" value="QRE04173.1"/>
    <property type="molecule type" value="Genomic_DNA"/>
</dbReference>
<protein>
    <submittedName>
        <fullName evidence="1">Uncharacterized protein</fullName>
    </submittedName>
</protein>
<gene>
    <name evidence="1" type="ORF">H0H26_00775</name>
</gene>